<feature type="DNA-binding region" description="OmpR/PhoB-type" evidence="7">
    <location>
        <begin position="124"/>
        <end position="223"/>
    </location>
</feature>
<proteinExistence type="predicted"/>
<dbReference type="KEGG" id="cle:Clole_0681"/>
<keyword evidence="11" id="KW-1185">Reference proteome</keyword>
<name>F2JNR6_CELLD</name>
<dbReference type="PROSITE" id="PS51755">
    <property type="entry name" value="OMPR_PHOB"/>
    <property type="match status" value="1"/>
</dbReference>
<dbReference type="PROSITE" id="PS50110">
    <property type="entry name" value="RESPONSE_REGULATORY"/>
    <property type="match status" value="1"/>
</dbReference>
<evidence type="ECO:0000256" key="4">
    <source>
        <dbReference type="ARBA" id="ARBA00023163"/>
    </source>
</evidence>
<dbReference type="GO" id="GO:0000156">
    <property type="term" value="F:phosphorelay response regulator activity"/>
    <property type="evidence" value="ECO:0007669"/>
    <property type="project" value="TreeGrafter"/>
</dbReference>
<keyword evidence="3 7" id="KW-0238">DNA-binding</keyword>
<feature type="modified residue" description="4-aspartylphosphate" evidence="6">
    <location>
        <position position="52"/>
    </location>
</feature>
<feature type="domain" description="OmpR/PhoB-type" evidence="9">
    <location>
        <begin position="124"/>
        <end position="223"/>
    </location>
</feature>
<dbReference type="InterPro" id="IPR039420">
    <property type="entry name" value="WalR-like"/>
</dbReference>
<dbReference type="GO" id="GO:0032993">
    <property type="term" value="C:protein-DNA complex"/>
    <property type="evidence" value="ECO:0007669"/>
    <property type="project" value="TreeGrafter"/>
</dbReference>
<dbReference type="HOGENOM" id="CLU_000445_30_3_9"/>
<reference evidence="10 11" key="1">
    <citation type="journal article" date="2011" name="J. Bacteriol.">
        <title>Complete genome sequence of the cellulose-degrading bacterium Cellulosilyticum lentocellum.</title>
        <authorList>
            <consortium name="US DOE Joint Genome Institute"/>
            <person name="Miller D.A."/>
            <person name="Suen G."/>
            <person name="Bruce D."/>
            <person name="Copeland A."/>
            <person name="Cheng J.F."/>
            <person name="Detter C."/>
            <person name="Goodwin L.A."/>
            <person name="Han C.S."/>
            <person name="Hauser L.J."/>
            <person name="Land M.L."/>
            <person name="Lapidus A."/>
            <person name="Lucas S."/>
            <person name="Meincke L."/>
            <person name="Pitluck S."/>
            <person name="Tapia R."/>
            <person name="Teshima H."/>
            <person name="Woyke T."/>
            <person name="Fox B.G."/>
            <person name="Angert E.R."/>
            <person name="Currie C.R."/>
        </authorList>
    </citation>
    <scope>NUCLEOTIDE SEQUENCE [LARGE SCALE GENOMIC DNA]</scope>
    <source>
        <strain evidence="11">ATCC 49066 / DSM 5427 / NCIMB 11756 / RHM5</strain>
    </source>
</reference>
<dbReference type="SMART" id="SM00448">
    <property type="entry name" value="REC"/>
    <property type="match status" value="1"/>
</dbReference>
<dbReference type="EMBL" id="CP002582">
    <property type="protein sequence ID" value="ADZ82414.1"/>
    <property type="molecule type" value="Genomic_DNA"/>
</dbReference>
<evidence type="ECO:0000256" key="1">
    <source>
        <dbReference type="ARBA" id="ARBA00018672"/>
    </source>
</evidence>
<dbReference type="InterPro" id="IPR001789">
    <property type="entry name" value="Sig_transdc_resp-reg_receiver"/>
</dbReference>
<dbReference type="GO" id="GO:0000976">
    <property type="term" value="F:transcription cis-regulatory region binding"/>
    <property type="evidence" value="ECO:0007669"/>
    <property type="project" value="TreeGrafter"/>
</dbReference>
<evidence type="ECO:0000256" key="5">
    <source>
        <dbReference type="ARBA" id="ARBA00024867"/>
    </source>
</evidence>
<dbReference type="GO" id="GO:0006355">
    <property type="term" value="P:regulation of DNA-templated transcription"/>
    <property type="evidence" value="ECO:0007669"/>
    <property type="project" value="InterPro"/>
</dbReference>
<dbReference type="eggNOG" id="COG0745">
    <property type="taxonomic scope" value="Bacteria"/>
</dbReference>
<dbReference type="RefSeq" id="WP_013655715.1">
    <property type="nucleotide sequence ID" value="NC_015275.1"/>
</dbReference>
<feature type="domain" description="Response regulatory" evidence="8">
    <location>
        <begin position="3"/>
        <end position="116"/>
    </location>
</feature>
<dbReference type="Pfam" id="PF00486">
    <property type="entry name" value="Trans_reg_C"/>
    <property type="match status" value="1"/>
</dbReference>
<evidence type="ECO:0000259" key="8">
    <source>
        <dbReference type="PROSITE" id="PS50110"/>
    </source>
</evidence>
<gene>
    <name evidence="10" type="ordered locus">Clole_0681</name>
</gene>
<evidence type="ECO:0000256" key="6">
    <source>
        <dbReference type="PROSITE-ProRule" id="PRU00169"/>
    </source>
</evidence>
<dbReference type="AlphaFoldDB" id="F2JNR6"/>
<accession>F2JNR6</accession>
<dbReference type="PANTHER" id="PTHR48111:SF73">
    <property type="entry name" value="ALKALINE PHOSPHATASE SYNTHESIS TRANSCRIPTIONAL REGULATORY PROTEIN PHOP"/>
    <property type="match status" value="1"/>
</dbReference>
<dbReference type="CDD" id="cd00383">
    <property type="entry name" value="trans_reg_C"/>
    <property type="match status" value="1"/>
</dbReference>
<dbReference type="SUPFAM" id="SSF52172">
    <property type="entry name" value="CheY-like"/>
    <property type="match status" value="1"/>
</dbReference>
<comment type="function">
    <text evidence="5">May play the central regulatory role in sporulation. It may be an element of the effector pathway responsible for the activation of sporulation genes in response to nutritional stress. Spo0A may act in concert with spo0H (a sigma factor) to control the expression of some genes that are critical to the sporulation process.</text>
</comment>
<keyword evidence="6" id="KW-0597">Phosphoprotein</keyword>
<dbReference type="Proteomes" id="UP000008467">
    <property type="component" value="Chromosome"/>
</dbReference>
<dbReference type="GO" id="GO:0005829">
    <property type="term" value="C:cytosol"/>
    <property type="evidence" value="ECO:0007669"/>
    <property type="project" value="TreeGrafter"/>
</dbReference>
<evidence type="ECO:0000259" key="9">
    <source>
        <dbReference type="PROSITE" id="PS51755"/>
    </source>
</evidence>
<dbReference type="SMART" id="SM00862">
    <property type="entry name" value="Trans_reg_C"/>
    <property type="match status" value="1"/>
</dbReference>
<dbReference type="InterPro" id="IPR001867">
    <property type="entry name" value="OmpR/PhoB-type_DNA-bd"/>
</dbReference>
<dbReference type="InterPro" id="IPR011006">
    <property type="entry name" value="CheY-like_superfamily"/>
</dbReference>
<evidence type="ECO:0000256" key="7">
    <source>
        <dbReference type="PROSITE-ProRule" id="PRU01091"/>
    </source>
</evidence>
<keyword evidence="4" id="KW-0804">Transcription</keyword>
<dbReference type="Gene3D" id="3.40.50.2300">
    <property type="match status" value="1"/>
</dbReference>
<evidence type="ECO:0000256" key="3">
    <source>
        <dbReference type="ARBA" id="ARBA00023125"/>
    </source>
</evidence>
<dbReference type="Pfam" id="PF00072">
    <property type="entry name" value="Response_reg"/>
    <property type="match status" value="1"/>
</dbReference>
<evidence type="ECO:0000256" key="2">
    <source>
        <dbReference type="ARBA" id="ARBA00023015"/>
    </source>
</evidence>
<dbReference type="PANTHER" id="PTHR48111">
    <property type="entry name" value="REGULATOR OF RPOS"/>
    <property type="match status" value="1"/>
</dbReference>
<protein>
    <recommendedName>
        <fullName evidence="1">Stage 0 sporulation protein A homolog</fullName>
    </recommendedName>
</protein>
<dbReference type="STRING" id="642492.Clole_0681"/>
<keyword evidence="2" id="KW-0805">Transcription regulation</keyword>
<evidence type="ECO:0000313" key="10">
    <source>
        <dbReference type="EMBL" id="ADZ82414.1"/>
    </source>
</evidence>
<organism evidence="10 11">
    <name type="scientific">Cellulosilyticum lentocellum (strain ATCC 49066 / DSM 5427 / NCIMB 11756 / RHM5)</name>
    <name type="common">Clostridium lentocellum</name>
    <dbReference type="NCBI Taxonomy" id="642492"/>
    <lineage>
        <taxon>Bacteria</taxon>
        <taxon>Bacillati</taxon>
        <taxon>Bacillota</taxon>
        <taxon>Clostridia</taxon>
        <taxon>Lachnospirales</taxon>
        <taxon>Cellulosilyticaceae</taxon>
        <taxon>Cellulosilyticum</taxon>
    </lineage>
</organism>
<dbReference type="InterPro" id="IPR036388">
    <property type="entry name" value="WH-like_DNA-bd_sf"/>
</dbReference>
<dbReference type="Gene3D" id="1.10.10.10">
    <property type="entry name" value="Winged helix-like DNA-binding domain superfamily/Winged helix DNA-binding domain"/>
    <property type="match status" value="1"/>
</dbReference>
<dbReference type="Gene3D" id="6.10.250.690">
    <property type="match status" value="1"/>
</dbReference>
<evidence type="ECO:0000313" key="11">
    <source>
        <dbReference type="Proteomes" id="UP000008467"/>
    </source>
</evidence>
<sequence length="228" mass="25911">MKAILIIEDDLALSRGIALAMQQLGYEMSEASDLKTARHKLSLKPFDLILLDINLPDGSGLVLCKEIREKFSSAVIFITANDLEMDEVVGLEAGADDYITKPFSLAVLRARIQAVLRRKEQIDKQIIYLENFSFNFDAMTFLKGNEALVLSKTEQRLLRLLVMNRGLILSREDLLERIWDGGEFVDENALSVTVRRLREKLEDNPAKPQYIKTIYGIGYTWAIRSEAE</sequence>